<dbReference type="Proteomes" id="UP000742460">
    <property type="component" value="Unassembled WGS sequence"/>
</dbReference>
<proteinExistence type="predicted"/>
<dbReference type="EMBL" id="DYUE01000245">
    <property type="protein sequence ID" value="HJG92178.1"/>
    <property type="molecule type" value="Genomic_DNA"/>
</dbReference>
<dbReference type="InterPro" id="IPR027417">
    <property type="entry name" value="P-loop_NTPase"/>
</dbReference>
<keyword evidence="1" id="KW-0547">Nucleotide-binding</keyword>
<comment type="caution">
    <text evidence="1">The sequence shown here is derived from an EMBL/GenBank/DDBJ whole genome shotgun (WGS) entry which is preliminary data.</text>
</comment>
<organism evidence="1 2">
    <name type="scientific">Brachybacterium massiliense</name>
    <dbReference type="NCBI Taxonomy" id="1755098"/>
    <lineage>
        <taxon>Bacteria</taxon>
        <taxon>Bacillati</taxon>
        <taxon>Actinomycetota</taxon>
        <taxon>Actinomycetes</taxon>
        <taxon>Micrococcales</taxon>
        <taxon>Dermabacteraceae</taxon>
        <taxon>Brachybacterium</taxon>
    </lineage>
</organism>
<dbReference type="Pfam" id="PF13671">
    <property type="entry name" value="AAA_33"/>
    <property type="match status" value="1"/>
</dbReference>
<evidence type="ECO:0000313" key="1">
    <source>
        <dbReference type="EMBL" id="HJG92178.1"/>
    </source>
</evidence>
<name>A0A921MX67_9MICO</name>
<reference evidence="1" key="2">
    <citation type="submission" date="2021-09" db="EMBL/GenBank/DDBJ databases">
        <authorList>
            <person name="Gilroy R."/>
        </authorList>
    </citation>
    <scope>NUCLEOTIDE SEQUENCE</scope>
    <source>
        <strain evidence="1">ChiGjej5B5-22894</strain>
    </source>
</reference>
<reference evidence="1" key="1">
    <citation type="journal article" date="2021" name="PeerJ">
        <title>Extensive microbial diversity within the chicken gut microbiome revealed by metagenomics and culture.</title>
        <authorList>
            <person name="Gilroy R."/>
            <person name="Ravi A."/>
            <person name="Getino M."/>
            <person name="Pursley I."/>
            <person name="Horton D.L."/>
            <person name="Alikhan N.F."/>
            <person name="Baker D."/>
            <person name="Gharbi K."/>
            <person name="Hall N."/>
            <person name="Watson M."/>
            <person name="Adriaenssens E.M."/>
            <person name="Foster-Nyarko E."/>
            <person name="Jarju S."/>
            <person name="Secka A."/>
            <person name="Antonio M."/>
            <person name="Oren A."/>
            <person name="Chaudhuri R.R."/>
            <person name="La Ragione R."/>
            <person name="Hildebrand F."/>
            <person name="Pallen M.J."/>
        </authorList>
    </citation>
    <scope>NUCLEOTIDE SEQUENCE</scope>
    <source>
        <strain evidence="1">ChiGjej5B5-22894</strain>
    </source>
</reference>
<sequence>MTQVVLVCGPAGAGKSAHARRLTANGYALVSFDAIAWELGYHEHPLLEEARLAVHRVLQERLASLLNRGESVVIDSSFWSRASRDTYRQLLAPWGVEPVVHYIATPPEVILDRLAQRTNSGPDDIVVPATRAQAYMDGFEVPQAAEGPVVWIDGA</sequence>
<keyword evidence="1" id="KW-0067">ATP-binding</keyword>
<dbReference type="GO" id="GO:0005524">
    <property type="term" value="F:ATP binding"/>
    <property type="evidence" value="ECO:0007669"/>
    <property type="project" value="UniProtKB-KW"/>
</dbReference>
<dbReference type="Gene3D" id="3.40.50.300">
    <property type="entry name" value="P-loop containing nucleotide triphosphate hydrolases"/>
    <property type="match status" value="1"/>
</dbReference>
<dbReference type="AlphaFoldDB" id="A0A921MX67"/>
<dbReference type="SUPFAM" id="SSF52540">
    <property type="entry name" value="P-loop containing nucleoside triphosphate hydrolases"/>
    <property type="match status" value="1"/>
</dbReference>
<gene>
    <name evidence="1" type="ORF">K8V81_10700</name>
</gene>
<evidence type="ECO:0000313" key="2">
    <source>
        <dbReference type="Proteomes" id="UP000742460"/>
    </source>
</evidence>
<accession>A0A921MX67</accession>
<protein>
    <submittedName>
        <fullName evidence="1">ATP-binding protein</fullName>
    </submittedName>
</protein>